<dbReference type="PANTHER" id="PTHR12984">
    <property type="entry name" value="SCY1-RELATED S/T PROTEIN KINASE-LIKE"/>
    <property type="match status" value="1"/>
</dbReference>
<feature type="region of interest" description="Disordered" evidence="2">
    <location>
        <begin position="592"/>
        <end position="784"/>
    </location>
</feature>
<dbReference type="InterPro" id="IPR051177">
    <property type="entry name" value="CIK-Related_Protein"/>
</dbReference>
<proteinExistence type="predicted"/>
<dbReference type="Pfam" id="PF00069">
    <property type="entry name" value="Pkinase"/>
    <property type="match status" value="1"/>
</dbReference>
<feature type="compositionally biased region" description="Polar residues" evidence="2">
    <location>
        <begin position="632"/>
        <end position="641"/>
    </location>
</feature>
<sequence length="784" mass="84960">MDFLKSAVASAISKGYPTWGYTFGDRVDIDDSIWTLHNGTKREDGSKCSIFSFDITANKSRLPLARNALRKLRTLRHPGVVKILDTQESDTHIYIATERLTPLSWHVKRKSLTEETTKWGLHNVAKTLKFINADAASIHGMVRPASIFFGESGEWKLGGFDALSSVKEDDSILPTYGGLIPDAGRYMAPEISKAGWVVIKQNPTPAVDAYNFGILIFECFHGSYNSSDQLAQMKSIPPSMHQSYKRLLNPNPKSRMSVGQFLDQGKRIGGFFQTPLIQVTEDIDNLGLKAEDERNELLGQLDKVADDFPADFFKMKVLPELLKSVEFGGGGAKVFGTVMQIGQKLSDDEYETQITPVVVRLFANPDRAIRVCLLDNLPLMIDHLPQKLVNDKIFPQMVTGFSDVAPVVREQTVRAVLTVVPKLSDRIINGELLRHLAKTANDEQPGIRTNTTICLGKIARNLGVTSRAKVLAAAFARSLRDPFVHARNAALLALAATADLFSEEDCASKLLPIMCPSLVDKEKLIRDQAQKSVDIYIARIRKHAATMPDTVLPPSGAAVGSGATPRIGTPAAEGGWAGWAISSFTNKLASTSGTIESGSTTNGAADQRSSSVPPTTSSKPPVPLASKPGMTLTKSSANIPTVKSPDPAAAFNDEAEDFDGDWGGFADDDGFGNDTTTKNEEEDPWGTPAVSKPSSTRSFDDKGEPDFAGWLAAQNQSKKAAAKPLPRSLTKSSTAPVAKRPIVAGRASTAGSATRKVVVAPKKDIKKEEPKTKEDEVEGWGDDW</sequence>
<dbReference type="InterPro" id="IPR011989">
    <property type="entry name" value="ARM-like"/>
</dbReference>
<feature type="compositionally biased region" description="Basic and acidic residues" evidence="2">
    <location>
        <begin position="761"/>
        <end position="774"/>
    </location>
</feature>
<dbReference type="SMART" id="SM00220">
    <property type="entry name" value="S_TKc"/>
    <property type="match status" value="1"/>
</dbReference>
<evidence type="ECO:0000259" key="3">
    <source>
        <dbReference type="PROSITE" id="PS50011"/>
    </source>
</evidence>
<keyword evidence="5" id="KW-1185">Reference proteome</keyword>
<name>A0ABR3R026_9PLEO</name>
<gene>
    <name evidence="4" type="primary">CEX1</name>
    <name evidence="4" type="ORF">SLS59_007526</name>
</gene>
<dbReference type="Pfam" id="PF22956">
    <property type="entry name" value="VPS15-like_hel"/>
    <property type="match status" value="1"/>
</dbReference>
<dbReference type="SUPFAM" id="SSF56112">
    <property type="entry name" value="Protein kinase-like (PK-like)"/>
    <property type="match status" value="1"/>
</dbReference>
<dbReference type="InterPro" id="IPR000719">
    <property type="entry name" value="Prot_kinase_dom"/>
</dbReference>
<dbReference type="InterPro" id="IPR055231">
    <property type="entry name" value="2AA_helical"/>
</dbReference>
<feature type="compositionally biased region" description="Acidic residues" evidence="2">
    <location>
        <begin position="775"/>
        <end position="784"/>
    </location>
</feature>
<accession>A0ABR3R026</accession>
<dbReference type="Gene3D" id="1.10.510.10">
    <property type="entry name" value="Transferase(Phosphotransferase) domain 1"/>
    <property type="match status" value="1"/>
</dbReference>
<dbReference type="Proteomes" id="UP001521222">
    <property type="component" value="Unassembled WGS sequence"/>
</dbReference>
<feature type="compositionally biased region" description="Low complexity" evidence="2">
    <location>
        <begin position="592"/>
        <end position="619"/>
    </location>
</feature>
<feature type="domain" description="Protein kinase" evidence="3">
    <location>
        <begin position="1"/>
        <end position="272"/>
    </location>
</feature>
<evidence type="ECO:0000256" key="1">
    <source>
        <dbReference type="ARBA" id="ARBA00022737"/>
    </source>
</evidence>
<dbReference type="Gene3D" id="1.25.10.10">
    <property type="entry name" value="Leucine-rich Repeat Variant"/>
    <property type="match status" value="1"/>
</dbReference>
<dbReference type="InterPro" id="IPR016024">
    <property type="entry name" value="ARM-type_fold"/>
</dbReference>
<dbReference type="EMBL" id="JAKIXB020000026">
    <property type="protein sequence ID" value="KAL1597494.1"/>
    <property type="molecule type" value="Genomic_DNA"/>
</dbReference>
<organism evidence="4 5">
    <name type="scientific">Nothophoma quercina</name>
    <dbReference type="NCBI Taxonomy" id="749835"/>
    <lineage>
        <taxon>Eukaryota</taxon>
        <taxon>Fungi</taxon>
        <taxon>Dikarya</taxon>
        <taxon>Ascomycota</taxon>
        <taxon>Pezizomycotina</taxon>
        <taxon>Dothideomycetes</taxon>
        <taxon>Pleosporomycetidae</taxon>
        <taxon>Pleosporales</taxon>
        <taxon>Pleosporineae</taxon>
        <taxon>Didymellaceae</taxon>
        <taxon>Nothophoma</taxon>
    </lineage>
</organism>
<dbReference type="PANTHER" id="PTHR12984:SF3">
    <property type="entry name" value="N-TERMINAL KINASE-LIKE PROTEIN"/>
    <property type="match status" value="1"/>
</dbReference>
<evidence type="ECO:0000313" key="4">
    <source>
        <dbReference type="EMBL" id="KAL1597494.1"/>
    </source>
</evidence>
<keyword evidence="1" id="KW-0677">Repeat</keyword>
<comment type="caution">
    <text evidence="4">The sequence shown here is derived from an EMBL/GenBank/DDBJ whole genome shotgun (WGS) entry which is preliminary data.</text>
</comment>
<protein>
    <submittedName>
        <fullName evidence="4">Nuclear aminoacylation-dependent tRNA export pathway component</fullName>
    </submittedName>
</protein>
<evidence type="ECO:0000256" key="2">
    <source>
        <dbReference type="SAM" id="MobiDB-lite"/>
    </source>
</evidence>
<dbReference type="PROSITE" id="PS50011">
    <property type="entry name" value="PROTEIN_KINASE_DOM"/>
    <property type="match status" value="1"/>
</dbReference>
<evidence type="ECO:0000313" key="5">
    <source>
        <dbReference type="Proteomes" id="UP001521222"/>
    </source>
</evidence>
<dbReference type="SUPFAM" id="SSF48371">
    <property type="entry name" value="ARM repeat"/>
    <property type="match status" value="1"/>
</dbReference>
<dbReference type="InterPro" id="IPR011009">
    <property type="entry name" value="Kinase-like_dom_sf"/>
</dbReference>
<feature type="compositionally biased region" description="Acidic residues" evidence="2">
    <location>
        <begin position="653"/>
        <end position="671"/>
    </location>
</feature>
<dbReference type="Gene3D" id="3.30.200.20">
    <property type="entry name" value="Phosphorylase Kinase, domain 1"/>
    <property type="match status" value="1"/>
</dbReference>
<reference evidence="4 5" key="1">
    <citation type="submission" date="2024-02" db="EMBL/GenBank/DDBJ databases">
        <title>De novo assembly and annotation of 12 fungi associated with fruit tree decline syndrome in Ontario, Canada.</title>
        <authorList>
            <person name="Sulman M."/>
            <person name="Ellouze W."/>
            <person name="Ilyukhin E."/>
        </authorList>
    </citation>
    <scope>NUCLEOTIDE SEQUENCE [LARGE SCALE GENOMIC DNA]</scope>
    <source>
        <strain evidence="4 5">M97-236</strain>
    </source>
</reference>